<accession>A0ABW3RND0</accession>
<keyword evidence="2" id="KW-1185">Reference proteome</keyword>
<dbReference type="Proteomes" id="UP001597205">
    <property type="component" value="Unassembled WGS sequence"/>
</dbReference>
<comment type="caution">
    <text evidence="1">The sequence shown here is derived from an EMBL/GenBank/DDBJ whole genome shotgun (WGS) entry which is preliminary data.</text>
</comment>
<reference evidence="2" key="1">
    <citation type="journal article" date="2019" name="Int. J. Syst. Evol. Microbiol.">
        <title>The Global Catalogue of Microorganisms (GCM) 10K type strain sequencing project: providing services to taxonomists for standard genome sequencing and annotation.</title>
        <authorList>
            <consortium name="The Broad Institute Genomics Platform"/>
            <consortium name="The Broad Institute Genome Sequencing Center for Infectious Disease"/>
            <person name="Wu L."/>
            <person name="Ma J."/>
        </authorList>
    </citation>
    <scope>NUCLEOTIDE SEQUENCE [LARGE SCALE GENOMIC DNA]</scope>
    <source>
        <strain evidence="2">CCUG 52468</strain>
    </source>
</reference>
<organism evidence="1 2">
    <name type="scientific">Sphingobacterium daejeonense</name>
    <dbReference type="NCBI Taxonomy" id="371142"/>
    <lineage>
        <taxon>Bacteria</taxon>
        <taxon>Pseudomonadati</taxon>
        <taxon>Bacteroidota</taxon>
        <taxon>Sphingobacteriia</taxon>
        <taxon>Sphingobacteriales</taxon>
        <taxon>Sphingobacteriaceae</taxon>
        <taxon>Sphingobacterium</taxon>
    </lineage>
</organism>
<dbReference type="EMBL" id="JBHTKY010000019">
    <property type="protein sequence ID" value="MFD1166457.1"/>
    <property type="molecule type" value="Genomic_DNA"/>
</dbReference>
<gene>
    <name evidence="1" type="ORF">ACFQ2C_12655</name>
</gene>
<proteinExistence type="predicted"/>
<dbReference type="RefSeq" id="WP_380897125.1">
    <property type="nucleotide sequence ID" value="NZ_JBHTKY010000019.1"/>
</dbReference>
<evidence type="ECO:0000313" key="2">
    <source>
        <dbReference type="Proteomes" id="UP001597205"/>
    </source>
</evidence>
<sequence>MKETPTIGLEYFQHVLLSLWRAAPQDLQEISLAVRLDLLERACCQVISQTCAAELQQASGLDFRAYLTASYRAVGRLMEEATSLCERGAGSQRATCQQVLASLETIGRYMENGHGQLLGPELPLLPCLAGEAMEALSGEFQKVRHLIPGTPAGVLLTQRLERFTSGAEAVPLTRGSMDYFQQLVRRLSDWDWQSKDCPFCPVQRFLVYMNFNSKELIDLLVKGISESCKVSGPQTGREVMLRERRVCFNQLHRKPGIVLNPGYTSLDSFINGWFDLEIELESGMVRGVEPGRRERANATGEKMLTLNASADQLAILLRLLDEERVVNARSLSQVFQSIVPHLSTAYRKDLSPSSVRVKSYHPEEGDKQRVIQILQGMVRRAMDY</sequence>
<protein>
    <submittedName>
        <fullName evidence="1">Uncharacterized protein</fullName>
    </submittedName>
</protein>
<name>A0ABW3RND0_9SPHI</name>
<evidence type="ECO:0000313" key="1">
    <source>
        <dbReference type="EMBL" id="MFD1166457.1"/>
    </source>
</evidence>